<protein>
    <submittedName>
        <fullName evidence="1">Uncharacterized protein</fullName>
    </submittedName>
</protein>
<gene>
    <name evidence="1" type="ORF">L3X39_08340</name>
</gene>
<comment type="caution">
    <text evidence="1">The sequence shown here is derived from an EMBL/GenBank/DDBJ whole genome shotgun (WGS) entry which is preliminary data.</text>
</comment>
<reference evidence="1 2" key="1">
    <citation type="submission" date="2022-01" db="EMBL/GenBank/DDBJ databases">
        <title>Draft genome sequence of Sabulilitoribacter multivorans KCTC 32326.</title>
        <authorList>
            <person name="Oh J.-S."/>
        </authorList>
    </citation>
    <scope>NUCLEOTIDE SEQUENCE [LARGE SCALE GENOMIC DNA]</scope>
    <source>
        <strain evidence="1 2">M-M16</strain>
    </source>
</reference>
<keyword evidence="2" id="KW-1185">Reference proteome</keyword>
<dbReference type="Proteomes" id="UP001200022">
    <property type="component" value="Unassembled WGS sequence"/>
</dbReference>
<organism evidence="1 2">
    <name type="scientific">Flaviramulus multivorans</name>
    <dbReference type="NCBI Taxonomy" id="1304750"/>
    <lineage>
        <taxon>Bacteria</taxon>
        <taxon>Pseudomonadati</taxon>
        <taxon>Bacteroidota</taxon>
        <taxon>Flavobacteriia</taxon>
        <taxon>Flavobacteriales</taxon>
        <taxon>Flavobacteriaceae</taxon>
        <taxon>Flaviramulus</taxon>
    </lineage>
</organism>
<evidence type="ECO:0000313" key="1">
    <source>
        <dbReference type="EMBL" id="MCF7560645.1"/>
    </source>
</evidence>
<accession>A0ABS9IJ75</accession>
<dbReference type="EMBL" id="JAKKDV010000003">
    <property type="protein sequence ID" value="MCF7560645.1"/>
    <property type="molecule type" value="Genomic_DNA"/>
</dbReference>
<evidence type="ECO:0000313" key="2">
    <source>
        <dbReference type="Proteomes" id="UP001200022"/>
    </source>
</evidence>
<name>A0ABS9IJ75_9FLAO</name>
<sequence length="148" mass="16667">MAKIESVSLKSIPETINVGDEISDIIVVTKIKFHQLDFNLSMEYLLHLFVYDIHGSVDVPIIINNWDDSNVIGVKEDAKDDFLGKKTVTIHASDDIIKTFETPMTLKLGNLNGSHSYYKRKLEVLATITPAIGRASKWSEPFETNLVF</sequence>
<dbReference type="RefSeq" id="WP_237231327.1">
    <property type="nucleotide sequence ID" value="NZ_JAKKDV010000003.1"/>
</dbReference>
<proteinExistence type="predicted"/>